<dbReference type="InterPro" id="IPR005614">
    <property type="entry name" value="NrfD-like"/>
</dbReference>
<comment type="similarity">
    <text evidence="2">Belongs to the NrfD family.</text>
</comment>
<evidence type="ECO:0000313" key="9">
    <source>
        <dbReference type="Proteomes" id="UP000438093"/>
    </source>
</evidence>
<keyword evidence="4 7" id="KW-0812">Transmembrane</keyword>
<keyword evidence="6 7" id="KW-0472">Membrane</keyword>
<protein>
    <submittedName>
        <fullName evidence="8">Menaquinol oxidoreductase</fullName>
    </submittedName>
</protein>
<comment type="caution">
    <text evidence="8">The sequence shown here is derived from an EMBL/GenBank/DDBJ whole genome shotgun (WGS) entry which is preliminary data.</text>
</comment>
<dbReference type="RefSeq" id="WP_154332055.1">
    <property type="nucleotide sequence ID" value="NZ_VTFY01000001.1"/>
</dbReference>
<comment type="subcellular location">
    <subcellularLocation>
        <location evidence="1">Cell membrane</location>
        <topology evidence="1">Multi-pass membrane protein</topology>
    </subcellularLocation>
</comment>
<name>A0A6N7RK71_9ACTN</name>
<feature type="transmembrane region" description="Helical" evidence="7">
    <location>
        <begin position="84"/>
        <end position="105"/>
    </location>
</feature>
<feature type="transmembrane region" description="Helical" evidence="7">
    <location>
        <begin position="190"/>
        <end position="219"/>
    </location>
</feature>
<evidence type="ECO:0000256" key="2">
    <source>
        <dbReference type="ARBA" id="ARBA00008929"/>
    </source>
</evidence>
<gene>
    <name evidence="8" type="ORF">GJG86_01400</name>
</gene>
<evidence type="ECO:0000256" key="1">
    <source>
        <dbReference type="ARBA" id="ARBA00004651"/>
    </source>
</evidence>
<evidence type="ECO:0000256" key="6">
    <source>
        <dbReference type="ARBA" id="ARBA00023136"/>
    </source>
</evidence>
<dbReference type="Gene3D" id="1.20.1630.10">
    <property type="entry name" value="Formate dehydrogenase/DMSO reductase domain"/>
    <property type="match status" value="1"/>
</dbReference>
<keyword evidence="3" id="KW-1003">Cell membrane</keyword>
<dbReference type="AlphaFoldDB" id="A0A6N7RK71"/>
<evidence type="ECO:0000256" key="3">
    <source>
        <dbReference type="ARBA" id="ARBA00022475"/>
    </source>
</evidence>
<reference evidence="9" key="1">
    <citation type="submission" date="2019-08" db="EMBL/GenBank/DDBJ databases">
        <title>Arthrobacter sp. nov., isolated from plateau pika and Tibetan wild ass.</title>
        <authorList>
            <person name="Ge Y."/>
        </authorList>
    </citation>
    <scope>NUCLEOTIDE SEQUENCE [LARGE SCALE GENOMIC DNA]</scope>
    <source>
        <strain evidence="9">HF-4214</strain>
    </source>
</reference>
<organism evidence="8 9">
    <name type="scientific">Eggerthella guodeyinii</name>
    <dbReference type="NCBI Taxonomy" id="2690837"/>
    <lineage>
        <taxon>Bacteria</taxon>
        <taxon>Bacillati</taxon>
        <taxon>Actinomycetota</taxon>
        <taxon>Coriobacteriia</taxon>
        <taxon>Eggerthellales</taxon>
        <taxon>Eggerthellaceae</taxon>
        <taxon>Eggerthella</taxon>
    </lineage>
</organism>
<feature type="transmembrane region" description="Helical" evidence="7">
    <location>
        <begin position="239"/>
        <end position="263"/>
    </location>
</feature>
<dbReference type="PANTHER" id="PTHR43044">
    <property type="match status" value="1"/>
</dbReference>
<feature type="transmembrane region" description="Helical" evidence="7">
    <location>
        <begin position="315"/>
        <end position="335"/>
    </location>
</feature>
<keyword evidence="5 7" id="KW-1133">Transmembrane helix</keyword>
<feature type="transmembrane region" description="Helical" evidence="7">
    <location>
        <begin position="12"/>
        <end position="31"/>
    </location>
</feature>
<dbReference type="PANTHER" id="PTHR43044:SF2">
    <property type="entry name" value="POLYSULPHIDE REDUCTASE NRFD"/>
    <property type="match status" value="1"/>
</dbReference>
<feature type="transmembrane region" description="Helical" evidence="7">
    <location>
        <begin position="125"/>
        <end position="151"/>
    </location>
</feature>
<keyword evidence="9" id="KW-1185">Reference proteome</keyword>
<sequence length="402" mass="44145">MLEKALHGSRLYWAWVALLLVCIGVGVAAYVNQFNYGLGLTGMSRDVSWGLYISQFVFLVGVAASGVMVAIPLYLHNFKEFGKIIIFGEFMAVAAVLMAVLFVLVDLGYPTRVLNVLLYPSPHSMLFWDMCVLSSYLLVNILIGWTVLGAERKGVKPPKWTRILSYIAIPLAISIHTVTAFLIAGLPGRMYWLTAIMAARFLASAFAAGPALLIVICFIMRRFTTFKASDKAIDTLAKIVCYAMIANVFFFVLEIFTAFYSNIPSHMASLEYLFFGLDGSGQLVPFMWTAVALAFLGLFLLLVPKLRRNHKTLVVALLAVFFACWIDKGLGLVLAGFVPNSFEQVVDYIPKLNEILVIVGVYGIGFLVLTVLYKVAVDVHEHALAPAHGEDGYGEAAATPAE</sequence>
<accession>A0A6N7RK71</accession>
<proteinExistence type="inferred from homology"/>
<evidence type="ECO:0000256" key="5">
    <source>
        <dbReference type="ARBA" id="ARBA00022989"/>
    </source>
</evidence>
<feature type="transmembrane region" description="Helical" evidence="7">
    <location>
        <begin position="163"/>
        <end position="184"/>
    </location>
</feature>
<feature type="transmembrane region" description="Helical" evidence="7">
    <location>
        <begin position="283"/>
        <end position="303"/>
    </location>
</feature>
<dbReference type="NCBIfam" id="NF045798">
    <property type="entry name" value="DsrP"/>
    <property type="match status" value="1"/>
</dbReference>
<dbReference type="InterPro" id="IPR054823">
    <property type="entry name" value="DsrP-like"/>
</dbReference>
<feature type="transmembrane region" description="Helical" evidence="7">
    <location>
        <begin position="51"/>
        <end position="75"/>
    </location>
</feature>
<feature type="transmembrane region" description="Helical" evidence="7">
    <location>
        <begin position="355"/>
        <end position="373"/>
    </location>
</feature>
<dbReference type="Pfam" id="PF03916">
    <property type="entry name" value="NrfD"/>
    <property type="match status" value="1"/>
</dbReference>
<evidence type="ECO:0000256" key="4">
    <source>
        <dbReference type="ARBA" id="ARBA00022692"/>
    </source>
</evidence>
<evidence type="ECO:0000313" key="8">
    <source>
        <dbReference type="EMBL" id="MRX81158.1"/>
    </source>
</evidence>
<dbReference type="EMBL" id="VTFY01000001">
    <property type="protein sequence ID" value="MRX81158.1"/>
    <property type="molecule type" value="Genomic_DNA"/>
</dbReference>
<dbReference type="GO" id="GO:0005886">
    <property type="term" value="C:plasma membrane"/>
    <property type="evidence" value="ECO:0007669"/>
    <property type="project" value="UniProtKB-SubCell"/>
</dbReference>
<dbReference type="Proteomes" id="UP000438093">
    <property type="component" value="Unassembled WGS sequence"/>
</dbReference>
<evidence type="ECO:0000256" key="7">
    <source>
        <dbReference type="SAM" id="Phobius"/>
    </source>
</evidence>